<accession>A0A0C9UJG4</accession>
<keyword evidence="2" id="KW-1185">Reference proteome</keyword>
<evidence type="ECO:0000313" key="2">
    <source>
        <dbReference type="Proteomes" id="UP000054279"/>
    </source>
</evidence>
<sequence length="168" mass="18777">MVKCPGPEERRKMWQMFIKTGVFIAVCRHSFILYLCDMMQSDELITDPSTIIRAKYGLSIVDKLIDVYGDGLCIGYDIGCAFASTIASSPLSALKALNSGVHFVVPTFQGHTHIQGFQFTWHPLYLTEMGFEDFEGCEQVFLFSNHLAGTTHNATTFHCHQAIGAFQV</sequence>
<gene>
    <name evidence="1" type="ORF">M422DRAFT_170101</name>
</gene>
<dbReference type="Pfam" id="PF18758">
    <property type="entry name" value="KDZ"/>
    <property type="match status" value="1"/>
</dbReference>
<dbReference type="AlphaFoldDB" id="A0A0C9UJG4"/>
<proteinExistence type="predicted"/>
<protein>
    <submittedName>
        <fullName evidence="1">Uncharacterized protein</fullName>
    </submittedName>
</protein>
<reference evidence="1 2" key="1">
    <citation type="submission" date="2014-06" db="EMBL/GenBank/DDBJ databases">
        <title>Evolutionary Origins and Diversification of the Mycorrhizal Mutualists.</title>
        <authorList>
            <consortium name="DOE Joint Genome Institute"/>
            <consortium name="Mycorrhizal Genomics Consortium"/>
            <person name="Kohler A."/>
            <person name="Kuo A."/>
            <person name="Nagy L.G."/>
            <person name="Floudas D."/>
            <person name="Copeland A."/>
            <person name="Barry K.W."/>
            <person name="Cichocki N."/>
            <person name="Veneault-Fourrey C."/>
            <person name="LaButti K."/>
            <person name="Lindquist E.A."/>
            <person name="Lipzen A."/>
            <person name="Lundell T."/>
            <person name="Morin E."/>
            <person name="Murat C."/>
            <person name="Riley R."/>
            <person name="Ohm R."/>
            <person name="Sun H."/>
            <person name="Tunlid A."/>
            <person name="Henrissat B."/>
            <person name="Grigoriev I.V."/>
            <person name="Hibbett D.S."/>
            <person name="Martin F."/>
        </authorList>
    </citation>
    <scope>NUCLEOTIDE SEQUENCE [LARGE SCALE GENOMIC DNA]</scope>
    <source>
        <strain evidence="1 2">SS14</strain>
    </source>
</reference>
<organism evidence="1 2">
    <name type="scientific">Sphaerobolus stellatus (strain SS14)</name>
    <dbReference type="NCBI Taxonomy" id="990650"/>
    <lineage>
        <taxon>Eukaryota</taxon>
        <taxon>Fungi</taxon>
        <taxon>Dikarya</taxon>
        <taxon>Basidiomycota</taxon>
        <taxon>Agaricomycotina</taxon>
        <taxon>Agaricomycetes</taxon>
        <taxon>Phallomycetidae</taxon>
        <taxon>Geastrales</taxon>
        <taxon>Sphaerobolaceae</taxon>
        <taxon>Sphaerobolus</taxon>
    </lineage>
</organism>
<dbReference type="HOGENOM" id="CLU_091791_0_0_1"/>
<dbReference type="Proteomes" id="UP000054279">
    <property type="component" value="Unassembled WGS sequence"/>
</dbReference>
<dbReference type="OrthoDB" id="3251205at2759"/>
<evidence type="ECO:0000313" key="1">
    <source>
        <dbReference type="EMBL" id="KIJ43203.1"/>
    </source>
</evidence>
<dbReference type="EMBL" id="KN837124">
    <property type="protein sequence ID" value="KIJ43203.1"/>
    <property type="molecule type" value="Genomic_DNA"/>
</dbReference>
<name>A0A0C9UJG4_SPHS4</name>
<dbReference type="InterPro" id="IPR040521">
    <property type="entry name" value="KDZ"/>
</dbReference>